<evidence type="ECO:0000256" key="2">
    <source>
        <dbReference type="ARBA" id="ARBA00022692"/>
    </source>
</evidence>
<evidence type="ECO:0000256" key="3">
    <source>
        <dbReference type="ARBA" id="ARBA00022989"/>
    </source>
</evidence>
<dbReference type="eggNOG" id="ENOG502QRQD">
    <property type="taxonomic scope" value="Eukaryota"/>
</dbReference>
<comment type="caution">
    <text evidence="7">The sequence shown here is derived from an EMBL/GenBank/DDBJ whole genome shotgun (WGS) entry which is preliminary data.</text>
</comment>
<evidence type="ECO:0000256" key="4">
    <source>
        <dbReference type="ARBA" id="ARBA00023136"/>
    </source>
</evidence>
<dbReference type="InterPro" id="IPR013057">
    <property type="entry name" value="AA_transpt_TM"/>
</dbReference>
<keyword evidence="4 5" id="KW-0472">Membrane</keyword>
<gene>
    <name evidence="7" type="ORF">TAPDE_000870</name>
</gene>
<feature type="transmembrane region" description="Helical" evidence="5">
    <location>
        <begin position="177"/>
        <end position="195"/>
    </location>
</feature>
<sequence>MSRRFSTCGTLGLFSALMMATALFLTIAFLKTGSSATSTVATHGTTVLGTTTDFVTLFNAVLAVSFSFVGQICVPSLIDEMDRPEDFGKSLWTVQLSLLAFFSAVGLTIYGLLGTGVPTPVIAALSPTFAKIVIGFTVPADICIGALFCFIAIKFLIDEVYTVQQQATRTRTVQATWIAATILFWSVSFLVAQLVPFFENLVSLMSAVFGSYFGFTLWSWTYFHAPSSHSCRLVRWALAALNIGIMLYGLLFFFAGGYSSIVAILRAYAAGSVRTAFSCANNGF</sequence>
<evidence type="ECO:0000256" key="1">
    <source>
        <dbReference type="ARBA" id="ARBA00004370"/>
    </source>
</evidence>
<dbReference type="STRING" id="1097556.R4X7N0"/>
<dbReference type="OrthoDB" id="294730at2759"/>
<keyword evidence="2 5" id="KW-0812">Transmembrane</keyword>
<feature type="transmembrane region" description="Helical" evidence="5">
    <location>
        <begin position="54"/>
        <end position="78"/>
    </location>
</feature>
<proteinExistence type="predicted"/>
<dbReference type="GO" id="GO:0016020">
    <property type="term" value="C:membrane"/>
    <property type="evidence" value="ECO:0007669"/>
    <property type="project" value="UniProtKB-SubCell"/>
</dbReference>
<dbReference type="EMBL" id="CAHR02000028">
    <property type="protein sequence ID" value="CCG81158.1"/>
    <property type="molecule type" value="Genomic_DNA"/>
</dbReference>
<feature type="transmembrane region" description="Helical" evidence="5">
    <location>
        <begin position="90"/>
        <end position="112"/>
    </location>
</feature>
<accession>R4X7N0</accession>
<comment type="subcellular location">
    <subcellularLocation>
        <location evidence="1">Membrane</location>
    </subcellularLocation>
</comment>
<protein>
    <recommendedName>
        <fullName evidence="6">Amino acid transporter transmembrane domain-containing protein</fullName>
    </recommendedName>
</protein>
<dbReference type="Pfam" id="PF01490">
    <property type="entry name" value="Aa_trans"/>
    <property type="match status" value="1"/>
</dbReference>
<organism evidence="7 8">
    <name type="scientific">Taphrina deformans (strain PYCC 5710 / ATCC 11124 / CBS 356.35 / IMI 108563 / JCM 9778 / NBRC 8474)</name>
    <name type="common">Peach leaf curl fungus</name>
    <name type="synonym">Lalaria deformans</name>
    <dbReference type="NCBI Taxonomy" id="1097556"/>
    <lineage>
        <taxon>Eukaryota</taxon>
        <taxon>Fungi</taxon>
        <taxon>Dikarya</taxon>
        <taxon>Ascomycota</taxon>
        <taxon>Taphrinomycotina</taxon>
        <taxon>Taphrinomycetes</taxon>
        <taxon>Taphrinales</taxon>
        <taxon>Taphrinaceae</taxon>
        <taxon>Taphrina</taxon>
    </lineage>
</organism>
<feature type="transmembrane region" description="Helical" evidence="5">
    <location>
        <begin position="132"/>
        <end position="157"/>
    </location>
</feature>
<dbReference type="VEuPathDB" id="FungiDB:TAPDE_000870"/>
<keyword evidence="3 5" id="KW-1133">Transmembrane helix</keyword>
<evidence type="ECO:0000256" key="5">
    <source>
        <dbReference type="SAM" id="Phobius"/>
    </source>
</evidence>
<keyword evidence="8" id="KW-1185">Reference proteome</keyword>
<dbReference type="Proteomes" id="UP000013776">
    <property type="component" value="Unassembled WGS sequence"/>
</dbReference>
<feature type="transmembrane region" description="Helical" evidence="5">
    <location>
        <begin position="233"/>
        <end position="255"/>
    </location>
</feature>
<evidence type="ECO:0000313" key="7">
    <source>
        <dbReference type="EMBL" id="CCG81158.1"/>
    </source>
</evidence>
<evidence type="ECO:0000313" key="8">
    <source>
        <dbReference type="Proteomes" id="UP000013776"/>
    </source>
</evidence>
<evidence type="ECO:0000259" key="6">
    <source>
        <dbReference type="Pfam" id="PF01490"/>
    </source>
</evidence>
<reference evidence="7 8" key="1">
    <citation type="journal article" date="2013" name="MBio">
        <title>Genome sequencing of the plant pathogen Taphrina deformans, the causal agent of peach leaf curl.</title>
        <authorList>
            <person name="Cisse O.H."/>
            <person name="Almeida J.M.G.C.F."/>
            <person name="Fonseca A."/>
            <person name="Kumar A.A."/>
            <person name="Salojaervi J."/>
            <person name="Overmyer K."/>
            <person name="Hauser P.M."/>
            <person name="Pagni M."/>
        </authorList>
    </citation>
    <scope>NUCLEOTIDE SEQUENCE [LARGE SCALE GENOMIC DNA]</scope>
    <source>
        <strain evidence="8">PYCC 5710 / ATCC 11124 / CBS 356.35 / IMI 108563 / JCM 9778 / NBRC 8474</strain>
    </source>
</reference>
<dbReference type="AlphaFoldDB" id="R4X7N0"/>
<feature type="domain" description="Amino acid transporter transmembrane" evidence="6">
    <location>
        <begin position="3"/>
        <end position="261"/>
    </location>
</feature>
<name>R4X7N0_TAPDE</name>
<feature type="transmembrane region" description="Helical" evidence="5">
    <location>
        <begin position="201"/>
        <end position="221"/>
    </location>
</feature>